<keyword evidence="8" id="KW-0210">Decarboxylase</keyword>
<dbReference type="PANTHER" id="PTHR11609:SF5">
    <property type="entry name" value="PHOSPHORIBOSYLAMINOIMIDAZOLE CARBOXYLASE"/>
    <property type="match status" value="1"/>
</dbReference>
<evidence type="ECO:0000256" key="12">
    <source>
        <dbReference type="PROSITE-ProRule" id="PRU00409"/>
    </source>
</evidence>
<evidence type="ECO:0000259" key="14">
    <source>
        <dbReference type="PROSITE" id="PS50975"/>
    </source>
</evidence>
<name>A0A8T8TSQ5_9BASI</name>
<dbReference type="Pfam" id="PF00731">
    <property type="entry name" value="AIRC"/>
    <property type="match status" value="1"/>
</dbReference>
<dbReference type="InterPro" id="IPR054350">
    <property type="entry name" value="PurT/PurK_preATP-grasp"/>
</dbReference>
<dbReference type="EC" id="4.1.1.21" evidence="4"/>
<reference evidence="15" key="3">
    <citation type="submission" date="2020-10" db="EMBL/GenBank/DDBJ databases">
        <authorList>
            <person name="Sedaghatjoo S."/>
        </authorList>
    </citation>
    <scope>NUCLEOTIDE SEQUENCE</scope>
    <source>
        <strain evidence="15">AZH3</strain>
    </source>
</reference>
<sequence length="670" mass="71632">MEGRTVGVLGAGQLGRMFVEAAARLNVRVILLDSGTNTPAKQINVLQPSSTSAPTHEDDSHLGHIDGPFSHTASIQQLARRAHILTIEIEHVNTAALQQVLDHNLVLDVQPRPATIALIQDKYAQKCHLQKHKLPLGQFVPIGPAPEDDPTVSASDIAAAQLTHAKTAAQQFGYPLMLKSRRHAYDGKGNAVVRSPEHLEPTVRSLGKEGKQGLYAEKWVPFQLEVAVMVVRSVNGEVRAYPAVETVHRDNICHTVTAPLRPRFTPTKIHQPTSSASPSSIAMTASGFPDPTLAQRAETIAKQAVATFPGAGVFGVELFLSSHGELLINEIAPRPHNSGHYTIEACETSQYENHLRAILGWPLGSTALKVPAAGMINILGLSDLDVDGEALARTYAMSVKSLSVPGATVHLYGKQGCRVGRKMGHVTVVGPTDAIVAERLRLIDDALERARSSAQKGPSSKLDSDLTLDGAIKEAADVNTTPSSSSTEKKKKASSPADWSHPHPLIGIVMGSDSDLRTMLPAAHILTAFNIPYELTIVSAHRTVDRLIAYARTARARGLRCIVAGAGGAAHLPGMLAAQTVLPVVGVPIKGSALDGVDSMHSILQMPRGIPVATVAINNSTNGALLAIRMLGVPAYLDQMETYMRQMEEEVGGKIEKMGELGWEYSATKF</sequence>
<evidence type="ECO:0000256" key="10">
    <source>
        <dbReference type="ARBA" id="ARBA00023239"/>
    </source>
</evidence>
<evidence type="ECO:0000256" key="6">
    <source>
        <dbReference type="ARBA" id="ARBA00022741"/>
    </source>
</evidence>
<dbReference type="InterPro" id="IPR011054">
    <property type="entry name" value="Rudment_hybrid_motif"/>
</dbReference>
<evidence type="ECO:0000256" key="9">
    <source>
        <dbReference type="ARBA" id="ARBA00022840"/>
    </source>
</evidence>
<dbReference type="InterPro" id="IPR033747">
    <property type="entry name" value="PurE_ClassI"/>
</dbReference>
<keyword evidence="18" id="KW-1185">Reference proteome</keyword>
<dbReference type="Gene3D" id="3.30.470.20">
    <property type="entry name" value="ATP-grasp fold, B domain"/>
    <property type="match status" value="1"/>
</dbReference>
<keyword evidence="10" id="KW-0456">Lyase</keyword>
<comment type="catalytic activity">
    <reaction evidence="1">
        <text>5-amino-1-(5-phospho-D-ribosyl)imidazole-4-carboxylate + H(+) = 5-amino-1-(5-phospho-beta-D-ribosyl)imidazole + CO2</text>
        <dbReference type="Rhea" id="RHEA:10792"/>
        <dbReference type="ChEBI" id="CHEBI:15378"/>
        <dbReference type="ChEBI" id="CHEBI:16526"/>
        <dbReference type="ChEBI" id="CHEBI:77657"/>
        <dbReference type="ChEBI" id="CHEBI:137981"/>
        <dbReference type="EC" id="4.1.1.21"/>
    </reaction>
</comment>
<dbReference type="Proteomes" id="UP000077671">
    <property type="component" value="Unassembled WGS sequence"/>
</dbReference>
<evidence type="ECO:0000256" key="11">
    <source>
        <dbReference type="ARBA" id="ARBA00031607"/>
    </source>
</evidence>
<dbReference type="InterPro" id="IPR005875">
    <property type="entry name" value="PurK"/>
</dbReference>
<dbReference type="NCBIfam" id="TIGR01162">
    <property type="entry name" value="purE"/>
    <property type="match status" value="1"/>
</dbReference>
<dbReference type="InterPro" id="IPR013815">
    <property type="entry name" value="ATP_grasp_subdomain_1"/>
</dbReference>
<dbReference type="GO" id="GO:0006189">
    <property type="term" value="P:'de novo' IMP biosynthetic process"/>
    <property type="evidence" value="ECO:0007669"/>
    <property type="project" value="InterPro"/>
</dbReference>
<dbReference type="Gene3D" id="3.40.50.1970">
    <property type="match status" value="1"/>
</dbReference>
<reference evidence="16" key="2">
    <citation type="journal article" date="2019" name="IMA Fungus">
        <title>Genome sequencing and comparison of five Tilletia species to identify candidate genes for the detection of regulated species infecting wheat.</title>
        <authorList>
            <person name="Nguyen H.D.T."/>
            <person name="Sultana T."/>
            <person name="Kesanakurti P."/>
            <person name="Hambleton S."/>
        </authorList>
    </citation>
    <scope>NUCLEOTIDE SEQUENCE</scope>
    <source>
        <strain evidence="16">DAOMC 238032</strain>
    </source>
</reference>
<dbReference type="SUPFAM" id="SSF52440">
    <property type="entry name" value="PreATP-grasp domain"/>
    <property type="match status" value="1"/>
</dbReference>
<evidence type="ECO:0000256" key="1">
    <source>
        <dbReference type="ARBA" id="ARBA00001244"/>
    </source>
</evidence>
<keyword evidence="7" id="KW-0658">Purine biosynthesis</keyword>
<evidence type="ECO:0000313" key="16">
    <source>
        <dbReference type="EMBL" id="KAE8264584.1"/>
    </source>
</evidence>
<organism evidence="16 17">
    <name type="scientific">Tilletia caries</name>
    <name type="common">wheat bunt fungus</name>
    <dbReference type="NCBI Taxonomy" id="13290"/>
    <lineage>
        <taxon>Eukaryota</taxon>
        <taxon>Fungi</taxon>
        <taxon>Dikarya</taxon>
        <taxon>Basidiomycota</taxon>
        <taxon>Ustilaginomycotina</taxon>
        <taxon>Exobasidiomycetes</taxon>
        <taxon>Tilletiales</taxon>
        <taxon>Tilletiaceae</taxon>
        <taxon>Tilletia</taxon>
    </lineage>
</organism>
<evidence type="ECO:0000313" key="18">
    <source>
        <dbReference type="Proteomes" id="UP000836402"/>
    </source>
</evidence>
<dbReference type="SMART" id="SM01001">
    <property type="entry name" value="AIRC"/>
    <property type="match status" value="1"/>
</dbReference>
<evidence type="ECO:0000256" key="13">
    <source>
        <dbReference type="SAM" id="MobiDB-lite"/>
    </source>
</evidence>
<dbReference type="SUPFAM" id="SSF51246">
    <property type="entry name" value="Rudiment single hybrid motif"/>
    <property type="match status" value="1"/>
</dbReference>
<dbReference type="Pfam" id="PF22660">
    <property type="entry name" value="RS_preATP-grasp-like"/>
    <property type="match status" value="1"/>
</dbReference>
<comment type="caution">
    <text evidence="16">The sequence shown here is derived from an EMBL/GenBank/DDBJ whole genome shotgun (WGS) entry which is preliminary data.</text>
</comment>
<feature type="domain" description="ATP-grasp" evidence="14">
    <location>
        <begin position="126"/>
        <end position="359"/>
    </location>
</feature>
<evidence type="ECO:0000256" key="3">
    <source>
        <dbReference type="ARBA" id="ARBA00006114"/>
    </source>
</evidence>
<accession>A0A8T8TSQ5</accession>
<evidence type="ECO:0000256" key="4">
    <source>
        <dbReference type="ARBA" id="ARBA00012329"/>
    </source>
</evidence>
<dbReference type="PROSITE" id="PS50975">
    <property type="entry name" value="ATP_GRASP"/>
    <property type="match status" value="1"/>
</dbReference>
<evidence type="ECO:0000256" key="8">
    <source>
        <dbReference type="ARBA" id="ARBA00022793"/>
    </source>
</evidence>
<dbReference type="GO" id="GO:0004638">
    <property type="term" value="F:phosphoribosylaminoimidazole carboxylase activity"/>
    <property type="evidence" value="ECO:0007669"/>
    <property type="project" value="UniProtKB-EC"/>
</dbReference>
<dbReference type="Proteomes" id="UP000836402">
    <property type="component" value="Unassembled WGS sequence"/>
</dbReference>
<comment type="pathway">
    <text evidence="2">Purine metabolism; IMP biosynthesis via de novo pathway; 5-amino-1-(5-phospho-D-ribosyl)imidazole-4-carboxylate from 5-amino-1-(5-phospho-D-ribosyl)imidazole (carboxylase route): step 1/1.</text>
</comment>
<evidence type="ECO:0000256" key="2">
    <source>
        <dbReference type="ARBA" id="ARBA00004747"/>
    </source>
</evidence>
<dbReference type="Pfam" id="PF17769">
    <property type="entry name" value="PurK_C"/>
    <property type="match status" value="1"/>
</dbReference>
<evidence type="ECO:0000313" key="17">
    <source>
        <dbReference type="Proteomes" id="UP000077671"/>
    </source>
</evidence>
<dbReference type="NCBIfam" id="TIGR01161">
    <property type="entry name" value="purK"/>
    <property type="match status" value="1"/>
</dbReference>
<dbReference type="Gene3D" id="3.30.1490.20">
    <property type="entry name" value="ATP-grasp fold, A domain"/>
    <property type="match status" value="1"/>
</dbReference>
<keyword evidence="9 12" id="KW-0067">ATP-binding</keyword>
<dbReference type="GO" id="GO:0046872">
    <property type="term" value="F:metal ion binding"/>
    <property type="evidence" value="ECO:0007669"/>
    <property type="project" value="InterPro"/>
</dbReference>
<dbReference type="InterPro" id="IPR016185">
    <property type="entry name" value="PreATP-grasp_dom_sf"/>
</dbReference>
<gene>
    <name evidence="16" type="ORF">A4X03_0g842</name>
    <name evidence="15" type="ORF">JKIAZH3_G1185</name>
</gene>
<dbReference type="InterPro" id="IPR011761">
    <property type="entry name" value="ATP-grasp"/>
</dbReference>
<evidence type="ECO:0000256" key="5">
    <source>
        <dbReference type="ARBA" id="ARBA00021059"/>
    </source>
</evidence>
<dbReference type="Pfam" id="PF02222">
    <property type="entry name" value="ATP-grasp"/>
    <property type="match status" value="2"/>
</dbReference>
<dbReference type="InterPro" id="IPR003135">
    <property type="entry name" value="ATP-grasp_carboxylate-amine"/>
</dbReference>
<evidence type="ECO:0000256" key="7">
    <source>
        <dbReference type="ARBA" id="ARBA00022755"/>
    </source>
</evidence>
<dbReference type="SUPFAM" id="SSF56059">
    <property type="entry name" value="Glutathione synthetase ATP-binding domain-like"/>
    <property type="match status" value="1"/>
</dbReference>
<dbReference type="SUPFAM" id="SSF52255">
    <property type="entry name" value="N5-CAIR mutase (phosphoribosylaminoimidazole carboxylase, PurE)"/>
    <property type="match status" value="1"/>
</dbReference>
<dbReference type="HAMAP" id="MF_01928">
    <property type="entry name" value="PurK"/>
    <property type="match status" value="1"/>
</dbReference>
<feature type="region of interest" description="Disordered" evidence="13">
    <location>
        <begin position="474"/>
        <end position="499"/>
    </location>
</feature>
<dbReference type="InterPro" id="IPR000031">
    <property type="entry name" value="PurE_dom"/>
</dbReference>
<dbReference type="EMBL" id="LWDD02000057">
    <property type="protein sequence ID" value="KAE8264584.1"/>
    <property type="molecule type" value="Genomic_DNA"/>
</dbReference>
<dbReference type="GO" id="GO:0005524">
    <property type="term" value="F:ATP binding"/>
    <property type="evidence" value="ECO:0007669"/>
    <property type="project" value="UniProtKB-UniRule"/>
</dbReference>
<dbReference type="HAMAP" id="MF_01929">
    <property type="entry name" value="PurE_classI"/>
    <property type="match status" value="1"/>
</dbReference>
<dbReference type="PIRSF" id="PIRSF001340">
    <property type="entry name" value="AIR_carboxylase"/>
    <property type="match status" value="1"/>
</dbReference>
<comment type="similarity">
    <text evidence="3">In the C-terminal section; belongs to the AIR carboxylase family. Class I subfamily.</text>
</comment>
<keyword evidence="6 12" id="KW-0547">Nucleotide-binding</keyword>
<dbReference type="Gene3D" id="3.40.50.20">
    <property type="match status" value="1"/>
</dbReference>
<evidence type="ECO:0000313" key="15">
    <source>
        <dbReference type="EMBL" id="CAD6911905.1"/>
    </source>
</evidence>
<dbReference type="PANTHER" id="PTHR11609">
    <property type="entry name" value="PURINE BIOSYNTHESIS PROTEIN 6/7, PUR6/7"/>
    <property type="match status" value="1"/>
</dbReference>
<protein>
    <recommendedName>
        <fullName evidence="5">Phosphoribosylaminoimidazole carboxylase</fullName>
        <ecNumber evidence="4">4.1.1.21</ecNumber>
    </recommendedName>
    <alternativeName>
        <fullName evidence="11">AIR carboxylase</fullName>
    </alternativeName>
</protein>
<dbReference type="InterPro" id="IPR016301">
    <property type="entry name" value="Ade2_fungi/plant"/>
</dbReference>
<dbReference type="InterPro" id="IPR040686">
    <property type="entry name" value="PurK_C"/>
</dbReference>
<reference evidence="16" key="1">
    <citation type="submission" date="2016-04" db="EMBL/GenBank/DDBJ databases">
        <authorList>
            <person name="Nguyen H.D."/>
            <person name="Kesanakurti P."/>
            <person name="Cullis J."/>
            <person name="Levesque C.A."/>
            <person name="Hambleton S."/>
        </authorList>
    </citation>
    <scope>NUCLEOTIDE SEQUENCE</scope>
    <source>
        <strain evidence="16">DAOMC 238032</strain>
    </source>
</reference>
<dbReference type="AlphaFoldDB" id="A0A8T8TSQ5"/>
<proteinExistence type="inferred from homology"/>
<dbReference type="EMBL" id="CAJHJG010001388">
    <property type="protein sequence ID" value="CAD6911905.1"/>
    <property type="molecule type" value="Genomic_DNA"/>
</dbReference>